<proteinExistence type="predicted"/>
<dbReference type="SUPFAM" id="SSF52058">
    <property type="entry name" value="L domain-like"/>
    <property type="match status" value="1"/>
</dbReference>
<dbReference type="EMBL" id="AP025730">
    <property type="protein sequence ID" value="BDI07842.1"/>
    <property type="molecule type" value="Genomic_DNA"/>
</dbReference>
<organism evidence="1 2">
    <name type="scientific">Sphaerotilus microaerophilus</name>
    <dbReference type="NCBI Taxonomy" id="2914710"/>
    <lineage>
        <taxon>Bacteria</taxon>
        <taxon>Pseudomonadati</taxon>
        <taxon>Pseudomonadota</taxon>
        <taxon>Betaproteobacteria</taxon>
        <taxon>Burkholderiales</taxon>
        <taxon>Sphaerotilaceae</taxon>
        <taxon>Sphaerotilus</taxon>
    </lineage>
</organism>
<name>A0ABM7YT68_9BURK</name>
<reference evidence="1" key="1">
    <citation type="submission" date="2022-04" db="EMBL/GenBank/DDBJ databases">
        <title>Whole genome sequence of Sphaerotilus sp. FB-5.</title>
        <authorList>
            <person name="Takeda M."/>
            <person name="Narihara S."/>
            <person name="Akimoto M."/>
            <person name="Akimoto R."/>
            <person name="Nishiyashiki S."/>
            <person name="Murakami T."/>
        </authorList>
    </citation>
    <scope>NUCLEOTIDE SEQUENCE</scope>
    <source>
        <strain evidence="1">FB-5</strain>
    </source>
</reference>
<evidence type="ECO:0000313" key="2">
    <source>
        <dbReference type="Proteomes" id="UP001057498"/>
    </source>
</evidence>
<accession>A0ABM7YT68</accession>
<keyword evidence="2" id="KW-1185">Reference proteome</keyword>
<sequence>MQDLRTLILSGTNNAPFTSNNVLDLSILSQCKSIEKLVLFDLGDSTESNAARISLTHLKELVVIRSPTGFLSSPPPGNALRKIALLSQYPAKWSLNLQGFKSLISIDVSVGGANTVIAHPPESVRRIGVWNARNFHIPKPDSLPDLTHIYIGCNIEWEGVMSIVGYNANRSGVYLKTTKDIDPAFNAKLKKLSYNSGMKYGKIERNEHEPLSFRVSEVGDYFY</sequence>
<gene>
    <name evidence="1" type="ORF">CATMQ487_48120</name>
</gene>
<dbReference type="Proteomes" id="UP001057498">
    <property type="component" value="Chromosome"/>
</dbReference>
<evidence type="ECO:0000313" key="1">
    <source>
        <dbReference type="EMBL" id="BDI07842.1"/>
    </source>
</evidence>
<protein>
    <submittedName>
        <fullName evidence="1">Uncharacterized protein</fullName>
    </submittedName>
</protein>